<name>A0ABY4BU74_9FLAO</name>
<dbReference type="CDD" id="cd00093">
    <property type="entry name" value="HTH_XRE"/>
    <property type="match status" value="1"/>
</dbReference>
<sequence length="98" mass="11006">MKKHISNSIHPGEILREDLITPTGLSVTEAASLLGISRLSLSKILNGRGGITPNIALRIEKVFGGNAEFWLRLQRNYDLETEREIFRKNPPKLKAFHA</sequence>
<gene>
    <name evidence="3" type="ORF">MTP09_03665</name>
</gene>
<accession>A0ABY4BU74</accession>
<proteinExistence type="predicted"/>
<dbReference type="PROSITE" id="PS50943">
    <property type="entry name" value="HTH_CROC1"/>
    <property type="match status" value="1"/>
</dbReference>
<protein>
    <submittedName>
        <fullName evidence="3">HigA family addiction module antitoxin</fullName>
    </submittedName>
</protein>
<dbReference type="InterPro" id="IPR013430">
    <property type="entry name" value="Toxin_antidote_HigA"/>
</dbReference>
<dbReference type="Pfam" id="PF01381">
    <property type="entry name" value="HTH_3"/>
    <property type="match status" value="1"/>
</dbReference>
<keyword evidence="1" id="KW-0238">DNA-binding</keyword>
<dbReference type="InterPro" id="IPR001387">
    <property type="entry name" value="Cro/C1-type_HTH"/>
</dbReference>
<evidence type="ECO:0000256" key="1">
    <source>
        <dbReference type="ARBA" id="ARBA00023125"/>
    </source>
</evidence>
<organism evidence="3 4">
    <name type="scientific">Chryseobacterium suipulveris</name>
    <dbReference type="NCBI Taxonomy" id="2929800"/>
    <lineage>
        <taxon>Bacteria</taxon>
        <taxon>Pseudomonadati</taxon>
        <taxon>Bacteroidota</taxon>
        <taxon>Flavobacteriia</taxon>
        <taxon>Flavobacteriales</taxon>
        <taxon>Weeksellaceae</taxon>
        <taxon>Chryseobacterium group</taxon>
        <taxon>Chryseobacterium</taxon>
    </lineage>
</organism>
<evidence type="ECO:0000259" key="2">
    <source>
        <dbReference type="PROSITE" id="PS50943"/>
    </source>
</evidence>
<keyword evidence="4" id="KW-1185">Reference proteome</keyword>
<dbReference type="PANTHER" id="PTHR36924:SF1">
    <property type="entry name" value="ANTITOXIN HIGA-1"/>
    <property type="match status" value="1"/>
</dbReference>
<reference evidence="3 4" key="1">
    <citation type="submission" date="2022-03" db="EMBL/GenBank/DDBJ databases">
        <title>Chryseobacterium sp. isolated from particulate matters in swine house.</title>
        <authorList>
            <person name="Won M."/>
            <person name="Kim S.-J."/>
            <person name="Kwon S.-W."/>
        </authorList>
    </citation>
    <scope>NUCLEOTIDE SEQUENCE [LARGE SCALE GENOMIC DNA]</scope>
    <source>
        <strain evidence="3 4">SC2-2</strain>
    </source>
</reference>
<evidence type="ECO:0000313" key="4">
    <source>
        <dbReference type="Proteomes" id="UP000831460"/>
    </source>
</evidence>
<dbReference type="SMART" id="SM00530">
    <property type="entry name" value="HTH_XRE"/>
    <property type="match status" value="1"/>
</dbReference>
<evidence type="ECO:0000313" key="3">
    <source>
        <dbReference type="EMBL" id="UOE41747.1"/>
    </source>
</evidence>
<dbReference type="SUPFAM" id="SSF47413">
    <property type="entry name" value="lambda repressor-like DNA-binding domains"/>
    <property type="match status" value="1"/>
</dbReference>
<dbReference type="InterPro" id="IPR010982">
    <property type="entry name" value="Lambda_DNA-bd_dom_sf"/>
</dbReference>
<dbReference type="NCBIfam" id="TIGR02607">
    <property type="entry name" value="antidote_HigA"/>
    <property type="match status" value="1"/>
</dbReference>
<dbReference type="RefSeq" id="WP_243550658.1">
    <property type="nucleotide sequence ID" value="NZ_CP094532.1"/>
</dbReference>
<dbReference type="Proteomes" id="UP000831460">
    <property type="component" value="Chromosome"/>
</dbReference>
<dbReference type="PANTHER" id="PTHR36924">
    <property type="entry name" value="ANTITOXIN HIGA-1"/>
    <property type="match status" value="1"/>
</dbReference>
<feature type="domain" description="HTH cro/C1-type" evidence="2">
    <location>
        <begin position="24"/>
        <end position="70"/>
    </location>
</feature>
<dbReference type="EMBL" id="CP094532">
    <property type="protein sequence ID" value="UOE41747.1"/>
    <property type="molecule type" value="Genomic_DNA"/>
</dbReference>
<dbReference type="Gene3D" id="1.10.260.40">
    <property type="entry name" value="lambda repressor-like DNA-binding domains"/>
    <property type="match status" value="1"/>
</dbReference>